<organism evidence="1 2">
    <name type="scientific">Solea senegalensis</name>
    <name type="common">Senegalese sole</name>
    <dbReference type="NCBI Taxonomy" id="28829"/>
    <lineage>
        <taxon>Eukaryota</taxon>
        <taxon>Metazoa</taxon>
        <taxon>Chordata</taxon>
        <taxon>Craniata</taxon>
        <taxon>Vertebrata</taxon>
        <taxon>Euteleostomi</taxon>
        <taxon>Actinopterygii</taxon>
        <taxon>Neopterygii</taxon>
        <taxon>Teleostei</taxon>
        <taxon>Neoteleostei</taxon>
        <taxon>Acanthomorphata</taxon>
        <taxon>Carangaria</taxon>
        <taxon>Pleuronectiformes</taxon>
        <taxon>Pleuronectoidei</taxon>
        <taxon>Soleidae</taxon>
        <taxon>Solea</taxon>
    </lineage>
</organism>
<evidence type="ECO:0000313" key="2">
    <source>
        <dbReference type="Proteomes" id="UP000693946"/>
    </source>
</evidence>
<accession>A0AAV6SPL4</accession>
<gene>
    <name evidence="1" type="ORF">JOB18_007991</name>
</gene>
<comment type="caution">
    <text evidence="1">The sequence shown here is derived from an EMBL/GenBank/DDBJ whole genome shotgun (WGS) entry which is preliminary data.</text>
</comment>
<name>A0AAV6SPL4_SOLSE</name>
<dbReference type="AlphaFoldDB" id="A0AAV6SPL4"/>
<evidence type="ECO:0000313" key="1">
    <source>
        <dbReference type="EMBL" id="KAG7519408.1"/>
    </source>
</evidence>
<protein>
    <submittedName>
        <fullName evidence="1">Uncharacterized protein</fullName>
    </submittedName>
</protein>
<dbReference type="Proteomes" id="UP000693946">
    <property type="component" value="Linkage Group LG11"/>
</dbReference>
<proteinExistence type="predicted"/>
<sequence length="172" mass="19204">MMLSDSKTQARVGNPPPSFCPGEHRDVQFVCSVENGLAVIVCRNSGGVQSLASSPATCFLRRLAPLPQACHGEVEDVIWWCHPNSQADCFHGGVCSNINLHRLHRLYSSMKEEHYTVMNLYVHKGDFVQTERFRRHLSPAQSQDITRGGGLDNREIRFTCGETCEDPCEALT</sequence>
<dbReference type="EMBL" id="JAGKHQ010000003">
    <property type="protein sequence ID" value="KAG7519408.1"/>
    <property type="molecule type" value="Genomic_DNA"/>
</dbReference>
<reference evidence="1 2" key="1">
    <citation type="journal article" date="2021" name="Sci. Rep.">
        <title>Chromosome anchoring in Senegalese sole (Solea senegalensis) reveals sex-associated markers and genome rearrangements in flatfish.</title>
        <authorList>
            <person name="Guerrero-Cozar I."/>
            <person name="Gomez-Garrido J."/>
            <person name="Berbel C."/>
            <person name="Martinez-Blanch J.F."/>
            <person name="Alioto T."/>
            <person name="Claros M.G."/>
            <person name="Gagnaire P.A."/>
            <person name="Manchado M."/>
        </authorList>
    </citation>
    <scope>NUCLEOTIDE SEQUENCE [LARGE SCALE GENOMIC DNA]</scope>
    <source>
        <strain evidence="1">Sse05_10M</strain>
    </source>
</reference>
<keyword evidence="2" id="KW-1185">Reference proteome</keyword>